<dbReference type="InterPro" id="IPR006115">
    <property type="entry name" value="6PGDH_NADP-bd"/>
</dbReference>
<reference evidence="2 3" key="1">
    <citation type="submission" date="2017-04" db="EMBL/GenBank/DDBJ databases">
        <title>Kefir bacterial isolates.</title>
        <authorList>
            <person name="Kim Y."/>
            <person name="Blasche S."/>
            <person name="Patil K.R."/>
        </authorList>
    </citation>
    <scope>NUCLEOTIDE SEQUENCE [LARGE SCALE GENOMIC DNA]</scope>
    <source>
        <strain evidence="2 3">OG2</strain>
    </source>
</reference>
<organism evidence="2 3">
    <name type="scientific">Lactococcus lactis</name>
    <dbReference type="NCBI Taxonomy" id="1358"/>
    <lineage>
        <taxon>Bacteria</taxon>
        <taxon>Bacillati</taxon>
        <taxon>Bacillota</taxon>
        <taxon>Bacilli</taxon>
        <taxon>Lactobacillales</taxon>
        <taxon>Streptococcaceae</taxon>
        <taxon>Lactococcus</taxon>
    </lineage>
</organism>
<dbReference type="RefSeq" id="WP_095348263.1">
    <property type="nucleotide sequence ID" value="NZ_CP184687.1"/>
</dbReference>
<evidence type="ECO:0000313" key="3">
    <source>
        <dbReference type="Proteomes" id="UP000215635"/>
    </source>
</evidence>
<dbReference type="Proteomes" id="UP000215635">
    <property type="component" value="Unassembled WGS sequence"/>
</dbReference>
<evidence type="ECO:0000313" key="2">
    <source>
        <dbReference type="EMBL" id="PAK90048.1"/>
    </source>
</evidence>
<dbReference type="PANTHER" id="PTHR43580">
    <property type="entry name" value="OXIDOREDUCTASE GLYR1-RELATED"/>
    <property type="match status" value="1"/>
</dbReference>
<feature type="domain" description="6-phosphogluconate dehydrogenase NADP-binding" evidence="1">
    <location>
        <begin position="3"/>
        <end position="134"/>
    </location>
</feature>
<accession>A0AAQ0U1D6</accession>
<proteinExistence type="predicted"/>
<sequence>MKKILIIGYGTMTAGIVKNLHKNKDFEIIVFSRHLENLSGSIILTRMCEVLALSDISAVISCFKNDEELVAFGKVIVNSQFINHGTIFIDMTTARPSKVLEYKLLIENSKGRFVESPMTGSKIGSYNGGLSLFLHLEDDLRENRLLKDIFKLISEHQYFFEESTEPSKFKLLYNTWGVALLYSIAVFNPKYYGFTERSEIVANQIISNDGWMAKVCNSKLQQINSKQFDDVSFKLDYSLKDIDYAIEEVFLGKVREVEYLVQQIRKLNQECSEKDFSILGERVDE</sequence>
<comment type="caution">
    <text evidence="2">The sequence shown here is derived from an EMBL/GenBank/DDBJ whole genome shotgun (WGS) entry which is preliminary data.</text>
</comment>
<dbReference type="EMBL" id="NCWV01000002">
    <property type="protein sequence ID" value="PAK90048.1"/>
    <property type="molecule type" value="Genomic_DNA"/>
</dbReference>
<dbReference type="PANTHER" id="PTHR43580:SF2">
    <property type="entry name" value="CYTOKINE-LIKE NUCLEAR FACTOR N-PAC"/>
    <property type="match status" value="1"/>
</dbReference>
<dbReference type="Gene3D" id="3.40.50.720">
    <property type="entry name" value="NAD(P)-binding Rossmann-like Domain"/>
    <property type="match status" value="1"/>
</dbReference>
<protein>
    <recommendedName>
        <fullName evidence="1">6-phosphogluconate dehydrogenase NADP-binding domain-containing protein</fullName>
    </recommendedName>
</protein>
<evidence type="ECO:0000259" key="1">
    <source>
        <dbReference type="Pfam" id="PF03446"/>
    </source>
</evidence>
<gene>
    <name evidence="2" type="ORF">B8W88_02560</name>
</gene>
<name>A0AAQ0U1D6_9LACT</name>
<dbReference type="AlphaFoldDB" id="A0AAQ0U1D6"/>
<dbReference type="GO" id="GO:0050661">
    <property type="term" value="F:NADP binding"/>
    <property type="evidence" value="ECO:0007669"/>
    <property type="project" value="InterPro"/>
</dbReference>
<dbReference type="SUPFAM" id="SSF51735">
    <property type="entry name" value="NAD(P)-binding Rossmann-fold domains"/>
    <property type="match status" value="1"/>
</dbReference>
<dbReference type="InterPro" id="IPR051265">
    <property type="entry name" value="HIBADH-related_NP60_sf"/>
</dbReference>
<dbReference type="InterPro" id="IPR036291">
    <property type="entry name" value="NAD(P)-bd_dom_sf"/>
</dbReference>
<dbReference type="Pfam" id="PF03446">
    <property type="entry name" value="NAD_binding_2"/>
    <property type="match status" value="1"/>
</dbReference>